<proteinExistence type="predicted"/>
<dbReference type="AlphaFoldDB" id="A0A2T2NWR0"/>
<keyword evidence="3" id="KW-0949">S-adenosyl-L-methionine</keyword>
<dbReference type="OrthoDB" id="2410195at2759"/>
<dbReference type="Pfam" id="PF00891">
    <property type="entry name" value="Methyltransf_2"/>
    <property type="match status" value="1"/>
</dbReference>
<evidence type="ECO:0000256" key="3">
    <source>
        <dbReference type="ARBA" id="ARBA00022691"/>
    </source>
</evidence>
<dbReference type="InterPro" id="IPR016461">
    <property type="entry name" value="COMT-like"/>
</dbReference>
<dbReference type="PROSITE" id="PS51683">
    <property type="entry name" value="SAM_OMT_II"/>
    <property type="match status" value="1"/>
</dbReference>
<dbReference type="Proteomes" id="UP000240883">
    <property type="component" value="Unassembled WGS sequence"/>
</dbReference>
<evidence type="ECO:0000313" key="5">
    <source>
        <dbReference type="EMBL" id="PSN69528.1"/>
    </source>
</evidence>
<evidence type="ECO:0000256" key="2">
    <source>
        <dbReference type="ARBA" id="ARBA00022679"/>
    </source>
</evidence>
<dbReference type="SUPFAM" id="SSF53335">
    <property type="entry name" value="S-adenosyl-L-methionine-dependent methyltransferases"/>
    <property type="match status" value="1"/>
</dbReference>
<dbReference type="EMBL" id="KZ678133">
    <property type="protein sequence ID" value="PSN69528.1"/>
    <property type="molecule type" value="Genomic_DNA"/>
</dbReference>
<dbReference type="InterPro" id="IPR001077">
    <property type="entry name" value="COMT_C"/>
</dbReference>
<dbReference type="PANTHER" id="PTHR43712:SF1">
    <property type="entry name" value="HYPOTHETICAL O-METHYLTRANSFERASE (EUROFUNG)-RELATED"/>
    <property type="match status" value="1"/>
</dbReference>
<name>A0A2T2NWR0_CORCC</name>
<keyword evidence="6" id="KW-1185">Reference proteome</keyword>
<accession>A0A2T2NWR0</accession>
<evidence type="ECO:0000256" key="1">
    <source>
        <dbReference type="ARBA" id="ARBA00022603"/>
    </source>
</evidence>
<gene>
    <name evidence="5" type="ORF">BS50DRAFT_633261</name>
</gene>
<dbReference type="InterPro" id="IPR029063">
    <property type="entry name" value="SAM-dependent_MTases_sf"/>
</dbReference>
<dbReference type="Gene3D" id="3.40.50.150">
    <property type="entry name" value="Vaccinia Virus protein VP39"/>
    <property type="match status" value="1"/>
</dbReference>
<protein>
    <submittedName>
        <fullName evidence="5">S-adenosyl-L-methionine-dependent methyltransferase</fullName>
    </submittedName>
</protein>
<evidence type="ECO:0000313" key="6">
    <source>
        <dbReference type="Proteomes" id="UP000240883"/>
    </source>
</evidence>
<dbReference type="PANTHER" id="PTHR43712">
    <property type="entry name" value="PUTATIVE (AFU_ORTHOLOGUE AFUA_4G14580)-RELATED"/>
    <property type="match status" value="1"/>
</dbReference>
<sequence>MFETLAASSGPSSAENIAEITVIDYTLTQRLLRFYQSFRWIKQVCENYNTVLNPGFAALPQYLKSKNYRNPMSVLDSAWQAGFNTNEYPFEVGQDMTDDTVLFVDIGSGLGSQSLLVKERFPHLKGWIIIQDQRHVIDAWGALSKPGVEAQIYDFFTPQPVKGARAYYMRNIIHDHQDSQAQEILENITSTFDQNSLMLIDDIVMPDSGGVPWHVTMADFNMMTGLAAKERTEKEWLALLESSGLKLIKIWKHAAETGDSIIVAKPKKLA</sequence>
<dbReference type="STRING" id="1448308.A0A2T2NWR0"/>
<dbReference type="GO" id="GO:0008171">
    <property type="term" value="F:O-methyltransferase activity"/>
    <property type="evidence" value="ECO:0007669"/>
    <property type="project" value="InterPro"/>
</dbReference>
<evidence type="ECO:0000259" key="4">
    <source>
        <dbReference type="Pfam" id="PF00891"/>
    </source>
</evidence>
<keyword evidence="1 5" id="KW-0489">Methyltransferase</keyword>
<dbReference type="GO" id="GO:0032259">
    <property type="term" value="P:methylation"/>
    <property type="evidence" value="ECO:0007669"/>
    <property type="project" value="UniProtKB-KW"/>
</dbReference>
<organism evidence="5 6">
    <name type="scientific">Corynespora cassiicola Philippines</name>
    <dbReference type="NCBI Taxonomy" id="1448308"/>
    <lineage>
        <taxon>Eukaryota</taxon>
        <taxon>Fungi</taxon>
        <taxon>Dikarya</taxon>
        <taxon>Ascomycota</taxon>
        <taxon>Pezizomycotina</taxon>
        <taxon>Dothideomycetes</taxon>
        <taxon>Pleosporomycetidae</taxon>
        <taxon>Pleosporales</taxon>
        <taxon>Corynesporascaceae</taxon>
        <taxon>Corynespora</taxon>
    </lineage>
</organism>
<reference evidence="5 6" key="1">
    <citation type="journal article" date="2018" name="Front. Microbiol.">
        <title>Genome-Wide Analysis of Corynespora cassiicola Leaf Fall Disease Putative Effectors.</title>
        <authorList>
            <person name="Lopez D."/>
            <person name="Ribeiro S."/>
            <person name="Label P."/>
            <person name="Fumanal B."/>
            <person name="Venisse J.S."/>
            <person name="Kohler A."/>
            <person name="de Oliveira R.R."/>
            <person name="Labutti K."/>
            <person name="Lipzen A."/>
            <person name="Lail K."/>
            <person name="Bauer D."/>
            <person name="Ohm R.A."/>
            <person name="Barry K.W."/>
            <person name="Spatafora J."/>
            <person name="Grigoriev I.V."/>
            <person name="Martin F.M."/>
            <person name="Pujade-Renaud V."/>
        </authorList>
    </citation>
    <scope>NUCLEOTIDE SEQUENCE [LARGE SCALE GENOMIC DNA]</scope>
    <source>
        <strain evidence="5 6">Philippines</strain>
    </source>
</reference>
<keyword evidence="2 5" id="KW-0808">Transferase</keyword>
<feature type="domain" description="O-methyltransferase C-terminal" evidence="4">
    <location>
        <begin position="102"/>
        <end position="245"/>
    </location>
</feature>